<proteinExistence type="predicted"/>
<feature type="region of interest" description="Disordered" evidence="1">
    <location>
        <begin position="367"/>
        <end position="393"/>
    </location>
</feature>
<dbReference type="EMBL" id="JAVHJS010000003">
    <property type="protein sequence ID" value="KAK2863884.1"/>
    <property type="molecule type" value="Genomic_DNA"/>
</dbReference>
<feature type="compositionally biased region" description="Polar residues" evidence="1">
    <location>
        <begin position="226"/>
        <end position="236"/>
    </location>
</feature>
<evidence type="ECO:0000256" key="1">
    <source>
        <dbReference type="SAM" id="MobiDB-lite"/>
    </source>
</evidence>
<feature type="compositionally biased region" description="Polar residues" evidence="1">
    <location>
        <begin position="273"/>
        <end position="289"/>
    </location>
</feature>
<feature type="compositionally biased region" description="Low complexity" evidence="1">
    <location>
        <begin position="308"/>
        <end position="317"/>
    </location>
</feature>
<evidence type="ECO:0000313" key="3">
    <source>
        <dbReference type="Proteomes" id="UP001187315"/>
    </source>
</evidence>
<sequence>MERIFQKYSNLDDPGPEVCLKKMTITSEKGSVPLHSITGEKEMQHLKNQLKKQPLQVSDCSQQEHTLLDQNMTSSLSSCQMDETVVNIDCSNQMENSTSSQLCGSEASHLFVNSTSSSRSCLWDESAQPEEEDQDLERTLNSNGSTLLDVYPSMLNQIGKAYRRQHVNNTASAVLRRYHRRRWQSSQAQQHSHGFSKNHNHTLNRTRECLLAAPKPARDNITNHQKSTFKYQGSSPHKSKVDFSSLKGIKGTSHESTACFYSPRKDDAEKTTGVENRSARWTGQCSNSKSPHHRPVRVLDLSTPPSPGSSSPGCPSPDLNQTFIVEPVSLSRSPRVPAPSVSSATWSPLKMARMLSLANQRCNSVNPSPSYHYSGRRRDHVRSPAASPHRAISASLSQIRSPLKTKISDQQTSFSYFKQASPMIHTSEVFRSPYQGQRYPPSPHQETPTKKLKHQPSFSSHFSPSSFVSRIPSRQIDAEFMNLYHHFICRSTNPTSSCPLCKRRSGVQNPAFSSNRMSALSLTPVRSRFKKRPREPEVVESLRFKRFRESCSPRRTSQFWPKQQQQQEENTDVNSAMVDPNEDQYTWNRALLLQCPSPGFLRTIRQSGSESNRRRPGSRQDLQTRYSPSWRESLRCGAGEGGNFEMSEGTRSPVRAWDRSDVSVSPRLSRRRLLYSHFQ</sequence>
<evidence type="ECO:0000313" key="2">
    <source>
        <dbReference type="EMBL" id="KAK2863884.1"/>
    </source>
</evidence>
<feature type="region of interest" description="Disordered" evidence="1">
    <location>
        <begin position="226"/>
        <end position="318"/>
    </location>
</feature>
<organism evidence="2 3">
    <name type="scientific">Tachysurus vachellii</name>
    <name type="common">Darkbarbel catfish</name>
    <name type="synonym">Pelteobagrus vachellii</name>
    <dbReference type="NCBI Taxonomy" id="175792"/>
    <lineage>
        <taxon>Eukaryota</taxon>
        <taxon>Metazoa</taxon>
        <taxon>Chordata</taxon>
        <taxon>Craniata</taxon>
        <taxon>Vertebrata</taxon>
        <taxon>Euteleostomi</taxon>
        <taxon>Actinopterygii</taxon>
        <taxon>Neopterygii</taxon>
        <taxon>Teleostei</taxon>
        <taxon>Ostariophysi</taxon>
        <taxon>Siluriformes</taxon>
        <taxon>Bagridae</taxon>
        <taxon>Tachysurus</taxon>
    </lineage>
</organism>
<dbReference type="Proteomes" id="UP001187315">
    <property type="component" value="Unassembled WGS sequence"/>
</dbReference>
<keyword evidence="3" id="KW-1185">Reference proteome</keyword>
<comment type="caution">
    <text evidence="2">The sequence shown here is derived from an EMBL/GenBank/DDBJ whole genome shotgun (WGS) entry which is preliminary data.</text>
</comment>
<name>A0AA88P2Z2_TACVA</name>
<feature type="region of interest" description="Disordered" evidence="1">
    <location>
        <begin position="605"/>
        <end position="661"/>
    </location>
</feature>
<feature type="compositionally biased region" description="Basic and acidic residues" evidence="1">
    <location>
        <begin position="263"/>
        <end position="272"/>
    </location>
</feature>
<feature type="region of interest" description="Disordered" evidence="1">
    <location>
        <begin position="555"/>
        <end position="579"/>
    </location>
</feature>
<accession>A0AA88P2Z2</accession>
<dbReference type="AlphaFoldDB" id="A0AA88P2Z2"/>
<feature type="region of interest" description="Disordered" evidence="1">
    <location>
        <begin position="433"/>
        <end position="464"/>
    </location>
</feature>
<gene>
    <name evidence="2" type="ORF">Q7C36_003038</name>
</gene>
<reference evidence="2" key="1">
    <citation type="submission" date="2023-08" db="EMBL/GenBank/DDBJ databases">
        <title>Pelteobagrus vachellii genome.</title>
        <authorList>
            <person name="Liu H."/>
        </authorList>
    </citation>
    <scope>NUCLEOTIDE SEQUENCE</scope>
    <source>
        <strain evidence="2">PRFRI_2022a</strain>
        <tissue evidence="2">Muscle</tissue>
    </source>
</reference>
<protein>
    <submittedName>
        <fullName evidence="2">Uncharacterized protein</fullName>
    </submittedName>
</protein>